<gene>
    <name evidence="3" type="ORF">CEO22_309</name>
</gene>
<evidence type="ECO:0000256" key="1">
    <source>
        <dbReference type="ARBA" id="ARBA00022801"/>
    </source>
</evidence>
<dbReference type="AlphaFoldDB" id="A0A554JC92"/>
<dbReference type="PROSITE" id="PS51462">
    <property type="entry name" value="NUDIX"/>
    <property type="match status" value="1"/>
</dbReference>
<dbReference type="GO" id="GO:0006754">
    <property type="term" value="P:ATP biosynthetic process"/>
    <property type="evidence" value="ECO:0007669"/>
    <property type="project" value="TreeGrafter"/>
</dbReference>
<reference evidence="3 4" key="1">
    <citation type="submission" date="2017-08" db="EMBL/GenBank/DDBJ databases">
        <title>Mechanisms for carbon and nitrogen cycling indicate functional differentiation within the Candidate Phyla Radiation.</title>
        <authorList>
            <person name="Danczak R.E."/>
            <person name="Johnston M.D."/>
            <person name="Kenah C."/>
            <person name="Slattery M."/>
            <person name="Wrighton K.C."/>
            <person name="Wilkins M.J."/>
        </authorList>
    </citation>
    <scope>NUCLEOTIDE SEQUENCE [LARGE SCALE GENOMIC DNA]</scope>
    <source>
        <strain evidence="3">Gr01-1014_85</strain>
    </source>
</reference>
<evidence type="ECO:0000259" key="2">
    <source>
        <dbReference type="PROSITE" id="PS51462"/>
    </source>
</evidence>
<evidence type="ECO:0000313" key="4">
    <source>
        <dbReference type="Proteomes" id="UP000316253"/>
    </source>
</evidence>
<sequence length="150" mass="17576">MNEDLKIMVEAIVYHVNDETPAFLLLKRSDDDGGFWQPVTGSVEPNETVLQALKREVYEETGIDELKSITDEIFQFTWQKDDQIRQEKVYGVLVDQGTIKLSHEHSTYRWYQFNEAIELLRHEDNREAFRNLMRTLESKNIGAGLQQELV</sequence>
<dbReference type="InterPro" id="IPR051325">
    <property type="entry name" value="Nudix_hydrolase_domain"/>
</dbReference>
<protein>
    <recommendedName>
        <fullName evidence="2">Nudix hydrolase domain-containing protein</fullName>
    </recommendedName>
</protein>
<keyword evidence="1" id="KW-0378">Hydrolase</keyword>
<accession>A0A554JC92</accession>
<evidence type="ECO:0000313" key="3">
    <source>
        <dbReference type="EMBL" id="TSC65900.1"/>
    </source>
</evidence>
<dbReference type="InterPro" id="IPR020084">
    <property type="entry name" value="NUDIX_hydrolase_CS"/>
</dbReference>
<dbReference type="PROSITE" id="PS00893">
    <property type="entry name" value="NUDIX_BOX"/>
    <property type="match status" value="1"/>
</dbReference>
<dbReference type="InterPro" id="IPR000086">
    <property type="entry name" value="NUDIX_hydrolase_dom"/>
</dbReference>
<name>A0A554JC92_9BACT</name>
<dbReference type="PANTHER" id="PTHR21340">
    <property type="entry name" value="DIADENOSINE 5,5-P1,P4-TETRAPHOSPHATE PYROPHOSPHOHYDROLASE MUTT"/>
    <property type="match status" value="1"/>
</dbReference>
<dbReference type="InterPro" id="IPR015797">
    <property type="entry name" value="NUDIX_hydrolase-like_dom_sf"/>
</dbReference>
<comment type="caution">
    <text evidence="3">The sequence shown here is derived from an EMBL/GenBank/DDBJ whole genome shotgun (WGS) entry which is preliminary data.</text>
</comment>
<dbReference type="PANTHER" id="PTHR21340:SF0">
    <property type="entry name" value="BIS(5'-NUCLEOSYL)-TETRAPHOSPHATASE [ASYMMETRICAL]"/>
    <property type="match status" value="1"/>
</dbReference>
<dbReference type="CDD" id="cd04664">
    <property type="entry name" value="NUDIX_DHNTPase_like"/>
    <property type="match status" value="1"/>
</dbReference>
<dbReference type="Gene3D" id="3.90.79.10">
    <property type="entry name" value="Nucleoside Triphosphate Pyrophosphohydrolase"/>
    <property type="match status" value="1"/>
</dbReference>
<dbReference type="Proteomes" id="UP000316253">
    <property type="component" value="Unassembled WGS sequence"/>
</dbReference>
<dbReference type="EMBL" id="VMFD01000023">
    <property type="protein sequence ID" value="TSC65900.1"/>
    <property type="molecule type" value="Genomic_DNA"/>
</dbReference>
<dbReference type="Pfam" id="PF00293">
    <property type="entry name" value="NUDIX"/>
    <property type="match status" value="1"/>
</dbReference>
<organism evidence="3 4">
    <name type="scientific">Candidatus Berkelbacteria bacterium Gr01-1014_85</name>
    <dbReference type="NCBI Taxonomy" id="2017150"/>
    <lineage>
        <taxon>Bacteria</taxon>
        <taxon>Candidatus Berkelbacteria</taxon>
    </lineage>
</organism>
<dbReference type="SUPFAM" id="SSF55811">
    <property type="entry name" value="Nudix"/>
    <property type="match status" value="1"/>
</dbReference>
<dbReference type="GO" id="GO:0004081">
    <property type="term" value="F:bis(5'-nucleosyl)-tetraphosphatase (asymmetrical) activity"/>
    <property type="evidence" value="ECO:0007669"/>
    <property type="project" value="TreeGrafter"/>
</dbReference>
<dbReference type="GO" id="GO:0006167">
    <property type="term" value="P:AMP biosynthetic process"/>
    <property type="evidence" value="ECO:0007669"/>
    <property type="project" value="TreeGrafter"/>
</dbReference>
<proteinExistence type="predicted"/>
<feature type="domain" description="Nudix hydrolase" evidence="2">
    <location>
        <begin position="4"/>
        <end position="133"/>
    </location>
</feature>